<dbReference type="InterPro" id="IPR034422">
    <property type="entry name" value="HydE/PylB-like"/>
</dbReference>
<dbReference type="FunCoup" id="A0A1Q6DT86">
    <property type="interactions" value="77"/>
</dbReference>
<dbReference type="AlphaFoldDB" id="A0A1Q6DT86"/>
<dbReference type="SFLD" id="SFLDG01060">
    <property type="entry name" value="BATS_domain_containing"/>
    <property type="match status" value="1"/>
</dbReference>
<feature type="binding site" evidence="6">
    <location>
        <position position="296"/>
    </location>
    <ligand>
        <name>(3R)-3-methyl-D-ornithine</name>
        <dbReference type="ChEBI" id="CHEBI:64642"/>
    </ligand>
</feature>
<gene>
    <name evidence="8" type="ORF">BTN85_0017</name>
</gene>
<dbReference type="GO" id="GO:0046872">
    <property type="term" value="F:metal ion binding"/>
    <property type="evidence" value="ECO:0007669"/>
    <property type="project" value="UniProtKB-KW"/>
</dbReference>
<dbReference type="PIRSF" id="PIRSF004762">
    <property type="entry name" value="CHP00423"/>
    <property type="match status" value="1"/>
</dbReference>
<keyword evidence="9" id="KW-1185">Reference proteome</keyword>
<feature type="binding site" evidence="5">
    <location>
        <position position="71"/>
    </location>
    <ligand>
        <name>[4Fe-4S] cluster</name>
        <dbReference type="ChEBI" id="CHEBI:49883"/>
        <note>4Fe-4S-S-AdoMet</note>
    </ligand>
</feature>
<comment type="caution">
    <text evidence="8">The sequence shown here is derived from an EMBL/GenBank/DDBJ whole genome shotgun (WGS) entry which is preliminary data.</text>
</comment>
<dbReference type="PROSITE" id="PS51918">
    <property type="entry name" value="RADICAL_SAM"/>
    <property type="match status" value="1"/>
</dbReference>
<dbReference type="InterPro" id="IPR013785">
    <property type="entry name" value="Aldolase_TIM"/>
</dbReference>
<evidence type="ECO:0000256" key="3">
    <source>
        <dbReference type="ARBA" id="ARBA00023004"/>
    </source>
</evidence>
<name>A0A1Q6DT86_METT1</name>
<feature type="binding site" evidence="6">
    <location>
        <position position="146"/>
    </location>
    <ligand>
        <name>(3R)-3-methyl-D-ornithine</name>
        <dbReference type="ChEBI" id="CHEBI:64642"/>
    </ligand>
</feature>
<reference evidence="8" key="1">
    <citation type="submission" date="2016-12" db="EMBL/GenBank/DDBJ databases">
        <title>Discovery of methanogenic haloarchaea.</title>
        <authorList>
            <person name="Sorokin D.Y."/>
            <person name="Makarova K.S."/>
            <person name="Abbas B."/>
            <person name="Ferrer M."/>
            <person name="Golyshin P.N."/>
        </authorList>
    </citation>
    <scope>NUCLEOTIDE SEQUENCE [LARGE SCALE GENOMIC DNA]</scope>
    <source>
        <strain evidence="8">HMET1</strain>
    </source>
</reference>
<dbReference type="InterPro" id="IPR058240">
    <property type="entry name" value="rSAM_sf"/>
</dbReference>
<evidence type="ECO:0000313" key="9">
    <source>
        <dbReference type="Proteomes" id="UP000185744"/>
    </source>
</evidence>
<dbReference type="SUPFAM" id="SSF102114">
    <property type="entry name" value="Radical SAM enzymes"/>
    <property type="match status" value="1"/>
</dbReference>
<dbReference type="Pfam" id="PF04055">
    <property type="entry name" value="Radical_SAM"/>
    <property type="match status" value="1"/>
</dbReference>
<dbReference type="Proteomes" id="UP000185744">
    <property type="component" value="Unassembled WGS sequence"/>
</dbReference>
<comment type="cofactor">
    <cofactor evidence="5">
        <name>[4Fe-4S] cluster</name>
        <dbReference type="ChEBI" id="CHEBI:49883"/>
    </cofactor>
    <text evidence="5">Binds 1 [4Fe-4S] cluster. The cluster is coordinated with 3 cysteines and an exchangeable S-adenosyl-L-methionine.</text>
</comment>
<feature type="binding site" evidence="5">
    <location>
        <position position="75"/>
    </location>
    <ligand>
        <name>[4Fe-4S] cluster</name>
        <dbReference type="ChEBI" id="CHEBI:49883"/>
        <note>4Fe-4S-S-AdoMet</note>
    </ligand>
</feature>
<feature type="binding site" evidence="6">
    <location>
        <position position="169"/>
    </location>
    <ligand>
        <name>(3R)-3-methyl-D-ornithine</name>
        <dbReference type="ChEBI" id="CHEBI:64642"/>
    </ligand>
</feature>
<feature type="binding site" evidence="6">
    <location>
        <position position="182"/>
    </location>
    <ligand>
        <name>S-adenosyl-L-methionine</name>
        <dbReference type="ChEBI" id="CHEBI:59789"/>
    </ligand>
</feature>
<evidence type="ECO:0000259" key="7">
    <source>
        <dbReference type="PROSITE" id="PS51918"/>
    </source>
</evidence>
<evidence type="ECO:0000313" key="8">
    <source>
        <dbReference type="EMBL" id="OKY77551.1"/>
    </source>
</evidence>
<feature type="binding site" evidence="6">
    <location>
        <position position="274"/>
    </location>
    <ligand>
        <name>(3R)-3-methyl-D-ornithine</name>
        <dbReference type="ChEBI" id="CHEBI:64642"/>
    </ligand>
</feature>
<feature type="binding site" evidence="6">
    <location>
        <position position="190"/>
    </location>
    <ligand>
        <name>S-adenosyl-L-methionine</name>
        <dbReference type="ChEBI" id="CHEBI:59789"/>
    </ligand>
</feature>
<evidence type="ECO:0000256" key="2">
    <source>
        <dbReference type="ARBA" id="ARBA00022723"/>
    </source>
</evidence>
<feature type="domain" description="Radical SAM core" evidence="7">
    <location>
        <begin position="57"/>
        <end position="276"/>
    </location>
</feature>
<dbReference type="InterPro" id="IPR007197">
    <property type="entry name" value="rSAM"/>
</dbReference>
<dbReference type="PANTHER" id="PTHR43726:SF1">
    <property type="entry name" value="BIOTIN SYNTHASE"/>
    <property type="match status" value="1"/>
</dbReference>
<dbReference type="InterPro" id="IPR006638">
    <property type="entry name" value="Elp3/MiaA/NifB-like_rSAM"/>
</dbReference>
<keyword evidence="1 5" id="KW-0949">S-adenosyl-L-methionine</keyword>
<sequence>MKSTKYLNRDFEEALKNVQNQSFDKEDIKRLLSIQEDEEKKKILETASKVREKFFSNKVFLYGFVYFSTVCRNNCNFCYYRKTNELPNRYRKDKKEIFEISKSLIEEGVNLIDITSGQDPYYEKNFGELLNIIEELSTLNRPIMVSPGVKNKDQIQKIHEKGADWYAIYQETHDLNLYKELRPNQSFKARKRVRKEAREAGLLAEDGLLYNLGEDTDSLARTIYQMSQEDVAQVRCMEYVRHDGVPLPEVKKRDPKLIIALLRLTNPRKLVPASLDIRGLDGISEKIRAGANVVTSIIPPDFSLSGVANHEYGIEDGERSPSQVKSYLEENGFRAARTQELVDYINGF</sequence>
<feature type="binding site" evidence="6">
    <location>
        <position position="113"/>
    </location>
    <ligand>
        <name>(3R)-3-methyl-D-ornithine</name>
        <dbReference type="ChEBI" id="CHEBI:64642"/>
    </ligand>
</feature>
<feature type="binding site" evidence="6">
    <location>
        <position position="171"/>
    </location>
    <ligand>
        <name>S-adenosyl-L-methionine</name>
        <dbReference type="ChEBI" id="CHEBI:59789"/>
    </ligand>
</feature>
<dbReference type="GO" id="GO:0016740">
    <property type="term" value="F:transferase activity"/>
    <property type="evidence" value="ECO:0007669"/>
    <property type="project" value="TreeGrafter"/>
</dbReference>
<dbReference type="EMBL" id="MSDW01000001">
    <property type="protein sequence ID" value="OKY77551.1"/>
    <property type="molecule type" value="Genomic_DNA"/>
</dbReference>
<protein>
    <submittedName>
        <fullName evidence="8">(2R3R)-3-methylornithine synthase involved in pyrrolysine biosynthesis PylB</fullName>
    </submittedName>
</protein>
<evidence type="ECO:0000256" key="6">
    <source>
        <dbReference type="PIRSR" id="PIRSR004762-2"/>
    </source>
</evidence>
<dbReference type="GO" id="GO:0051539">
    <property type="term" value="F:4 iron, 4 sulfur cluster binding"/>
    <property type="evidence" value="ECO:0007669"/>
    <property type="project" value="UniProtKB-KW"/>
</dbReference>
<dbReference type="InterPro" id="IPR023891">
    <property type="entry name" value="Pyrrolys_PylB"/>
</dbReference>
<evidence type="ECO:0000256" key="5">
    <source>
        <dbReference type="PIRSR" id="PIRSR004762-1"/>
    </source>
</evidence>
<keyword evidence="4 5" id="KW-0411">Iron-sulfur</keyword>
<dbReference type="CDD" id="cd01335">
    <property type="entry name" value="Radical_SAM"/>
    <property type="match status" value="1"/>
</dbReference>
<dbReference type="SFLD" id="SFLDG01280">
    <property type="entry name" value="HydE/PylB-like"/>
    <property type="match status" value="1"/>
</dbReference>
<organism evidence="8 9">
    <name type="scientific">Methanohalarchaeum thermophilum</name>
    <dbReference type="NCBI Taxonomy" id="1903181"/>
    <lineage>
        <taxon>Archaea</taxon>
        <taxon>Methanobacteriati</taxon>
        <taxon>Methanobacteriota</taxon>
        <taxon>Methanonatronarchaeia</taxon>
        <taxon>Methanonatronarchaeales</taxon>
        <taxon>Methanonatronarchaeaceae</taxon>
        <taxon>Candidatus Methanohalarchaeum</taxon>
    </lineage>
</organism>
<dbReference type="GO" id="GO:0071524">
    <property type="term" value="P:pyrrolysine biosynthetic process"/>
    <property type="evidence" value="ECO:0007669"/>
    <property type="project" value="InterPro"/>
</dbReference>
<evidence type="ECO:0000256" key="4">
    <source>
        <dbReference type="ARBA" id="ARBA00023014"/>
    </source>
</evidence>
<dbReference type="NCBIfam" id="TIGR03910">
    <property type="entry name" value="pyrrolys_PylB"/>
    <property type="match status" value="1"/>
</dbReference>
<evidence type="ECO:0000256" key="1">
    <source>
        <dbReference type="ARBA" id="ARBA00022691"/>
    </source>
</evidence>
<keyword evidence="2" id="KW-0479">Metal-binding</keyword>
<keyword evidence="5" id="KW-0004">4Fe-4S</keyword>
<dbReference type="SFLD" id="SFLDS00029">
    <property type="entry name" value="Radical_SAM"/>
    <property type="match status" value="1"/>
</dbReference>
<dbReference type="PANTHER" id="PTHR43726">
    <property type="entry name" value="3-METHYLORNITHINE SYNTHASE"/>
    <property type="match status" value="1"/>
</dbReference>
<dbReference type="SMART" id="SM00729">
    <property type="entry name" value="Elp3"/>
    <property type="match status" value="1"/>
</dbReference>
<feature type="binding site" evidence="6">
    <location>
        <position position="77"/>
    </location>
    <ligand>
        <name>S-adenosyl-L-methionine</name>
        <dbReference type="ChEBI" id="CHEBI:59789"/>
    </ligand>
</feature>
<dbReference type="STRING" id="1903181.BTN85_0017"/>
<feature type="binding site" evidence="6">
    <location>
        <position position="295"/>
    </location>
    <ligand>
        <name>(3R)-3-methyl-D-ornithine</name>
        <dbReference type="ChEBI" id="CHEBI:64642"/>
    </ligand>
</feature>
<dbReference type="SFLD" id="SFLDF00349">
    <property type="entry name" value="3-methylornithine_synthase_(Py"/>
    <property type="match status" value="1"/>
</dbReference>
<dbReference type="InParanoid" id="A0A1Q6DT86"/>
<proteinExistence type="predicted"/>
<feature type="binding site" evidence="6">
    <location>
        <position position="235"/>
    </location>
    <ligand>
        <name>(3R)-3-methyl-D-ornithine</name>
        <dbReference type="ChEBI" id="CHEBI:64642"/>
    </ligand>
</feature>
<accession>A0A1Q6DT86</accession>
<feature type="binding site" evidence="5">
    <location>
        <position position="78"/>
    </location>
    <ligand>
        <name>[4Fe-4S] cluster</name>
        <dbReference type="ChEBI" id="CHEBI:49883"/>
        <note>4Fe-4S-S-AdoMet</note>
    </ligand>
</feature>
<dbReference type="Gene3D" id="3.20.20.70">
    <property type="entry name" value="Aldolase class I"/>
    <property type="match status" value="1"/>
</dbReference>
<keyword evidence="3 5" id="KW-0408">Iron</keyword>